<dbReference type="InParanoid" id="A0A6J2QPC7"/>
<evidence type="ECO:0000256" key="3">
    <source>
        <dbReference type="ARBA" id="ARBA00022687"/>
    </source>
</evidence>
<evidence type="ECO:0000259" key="11">
    <source>
        <dbReference type="PROSITE" id="PS50118"/>
    </source>
</evidence>
<evidence type="ECO:0000256" key="7">
    <source>
        <dbReference type="ARBA" id="ARBA00023163"/>
    </source>
</evidence>
<name>A0A6J2QPC7_COTGO</name>
<dbReference type="InterPro" id="IPR024940">
    <property type="entry name" value="TCF/LEF"/>
</dbReference>
<dbReference type="SUPFAM" id="SSF47095">
    <property type="entry name" value="HMG-box"/>
    <property type="match status" value="1"/>
</dbReference>
<reference evidence="13" key="1">
    <citation type="submission" date="2025-08" db="UniProtKB">
        <authorList>
            <consortium name="RefSeq"/>
        </authorList>
    </citation>
    <scope>IDENTIFICATION</scope>
</reference>
<feature type="region of interest" description="Disordered" evidence="10">
    <location>
        <begin position="182"/>
        <end position="217"/>
    </location>
</feature>
<comment type="subcellular location">
    <subcellularLocation>
        <location evidence="1">Nucleus</location>
    </subcellularLocation>
</comment>
<evidence type="ECO:0000256" key="8">
    <source>
        <dbReference type="ARBA" id="ARBA00023242"/>
    </source>
</evidence>
<dbReference type="FunFam" id="1.10.30.10:FF:000001">
    <property type="entry name" value="transcription factor 7 isoform X2"/>
    <property type="match status" value="1"/>
</dbReference>
<dbReference type="KEGG" id="cgob:115016062"/>
<evidence type="ECO:0000256" key="5">
    <source>
        <dbReference type="ARBA" id="ARBA00023125"/>
    </source>
</evidence>
<feature type="compositionally biased region" description="Basic residues" evidence="10">
    <location>
        <begin position="196"/>
        <end position="205"/>
    </location>
</feature>
<dbReference type="GO" id="GO:0060070">
    <property type="term" value="P:canonical Wnt signaling pathway"/>
    <property type="evidence" value="ECO:0007669"/>
    <property type="project" value="TreeGrafter"/>
</dbReference>
<evidence type="ECO:0000256" key="4">
    <source>
        <dbReference type="ARBA" id="ARBA00023015"/>
    </source>
</evidence>
<evidence type="ECO:0000256" key="9">
    <source>
        <dbReference type="PROSITE-ProRule" id="PRU00267"/>
    </source>
</evidence>
<evidence type="ECO:0000256" key="1">
    <source>
        <dbReference type="ARBA" id="ARBA00004123"/>
    </source>
</evidence>
<dbReference type="PANTHER" id="PTHR10373">
    <property type="entry name" value="TRANSCRIPTION FACTOR 7 FAMILY MEMBER"/>
    <property type="match status" value="1"/>
</dbReference>
<evidence type="ECO:0000256" key="2">
    <source>
        <dbReference type="ARBA" id="ARBA00006569"/>
    </source>
</evidence>
<dbReference type="PANTHER" id="PTHR10373:SF38">
    <property type="entry name" value="PROTEIN PANGOLIN, ISOFORM J"/>
    <property type="match status" value="1"/>
</dbReference>
<keyword evidence="6" id="KW-0010">Activator</keyword>
<comment type="similarity">
    <text evidence="2">Belongs to the TCF/LEF family.</text>
</comment>
<dbReference type="SMART" id="SM00398">
    <property type="entry name" value="HMG"/>
    <property type="match status" value="1"/>
</dbReference>
<accession>A0A6J2QPC7</accession>
<dbReference type="InterPro" id="IPR036910">
    <property type="entry name" value="HMG_box_dom_sf"/>
</dbReference>
<feature type="DNA-binding region" description="HMG box" evidence="9">
    <location>
        <begin position="119"/>
        <end position="189"/>
    </location>
</feature>
<dbReference type="GeneID" id="115016062"/>
<dbReference type="GO" id="GO:1990907">
    <property type="term" value="C:beta-catenin-TCF complex"/>
    <property type="evidence" value="ECO:0007669"/>
    <property type="project" value="TreeGrafter"/>
</dbReference>
<sequence>MNSAALFSTLLADINVVIDNIFNPPAPAPAPAPAPVPAGLDLNTHPQQAETHAQAIFGPVMNLPVGLNLRVVGILNGEPVYEVVEKDLAPPLPVAPIMKSYKPRKRKLVNQQEGDRPYIKKPPNAFMLFMEEQRPYVVTGPSFECRGNAAVNKILGQRWTSMTHEEQDDYYNQAGVLRRLHAQQHPEWSARENYGKKRARERRKASTGVEASASAPEDVTQQAKRLCVTPVQTAVMQPFTSQAAVMQPSTSQAAVMQSSLPPHRQQ</sequence>
<feature type="domain" description="HMG box" evidence="11">
    <location>
        <begin position="119"/>
        <end position="189"/>
    </location>
</feature>
<evidence type="ECO:0000256" key="6">
    <source>
        <dbReference type="ARBA" id="ARBA00023159"/>
    </source>
</evidence>
<dbReference type="GO" id="GO:0000785">
    <property type="term" value="C:chromatin"/>
    <property type="evidence" value="ECO:0007669"/>
    <property type="project" value="TreeGrafter"/>
</dbReference>
<dbReference type="AlphaFoldDB" id="A0A6J2QPC7"/>
<feature type="region of interest" description="Disordered" evidence="10">
    <location>
        <begin position="246"/>
        <end position="266"/>
    </location>
</feature>
<keyword evidence="8 9" id="KW-0539">Nucleus</keyword>
<dbReference type="Pfam" id="PF00505">
    <property type="entry name" value="HMG_box"/>
    <property type="match status" value="1"/>
</dbReference>
<feature type="compositionally biased region" description="Polar residues" evidence="10">
    <location>
        <begin position="246"/>
        <end position="260"/>
    </location>
</feature>
<keyword evidence="5 9" id="KW-0238">DNA-binding</keyword>
<keyword evidence="7" id="KW-0804">Transcription</keyword>
<protein>
    <submittedName>
        <fullName evidence="13">Transcription factor 7-like 1</fullName>
    </submittedName>
</protein>
<proteinExistence type="inferred from homology"/>
<organism evidence="12 13">
    <name type="scientific">Cottoperca gobio</name>
    <name type="common">Frogmouth</name>
    <name type="synonym">Aphritis gobio</name>
    <dbReference type="NCBI Taxonomy" id="56716"/>
    <lineage>
        <taxon>Eukaryota</taxon>
        <taxon>Metazoa</taxon>
        <taxon>Chordata</taxon>
        <taxon>Craniata</taxon>
        <taxon>Vertebrata</taxon>
        <taxon>Euteleostomi</taxon>
        <taxon>Actinopterygii</taxon>
        <taxon>Neopterygii</taxon>
        <taxon>Teleostei</taxon>
        <taxon>Neoteleostei</taxon>
        <taxon>Acanthomorphata</taxon>
        <taxon>Eupercaria</taxon>
        <taxon>Perciformes</taxon>
        <taxon>Notothenioidei</taxon>
        <taxon>Bovichtidae</taxon>
        <taxon>Cottoperca</taxon>
    </lineage>
</organism>
<dbReference type="InterPro" id="IPR009071">
    <property type="entry name" value="HMG_box_dom"/>
</dbReference>
<gene>
    <name evidence="13" type="primary">LOC115016062</name>
</gene>
<dbReference type="PROSITE" id="PS50118">
    <property type="entry name" value="HMG_BOX_2"/>
    <property type="match status" value="1"/>
</dbReference>
<keyword evidence="12" id="KW-1185">Reference proteome</keyword>
<keyword evidence="4" id="KW-0805">Transcription regulation</keyword>
<dbReference type="RefSeq" id="XP_029299586.1">
    <property type="nucleotide sequence ID" value="XM_029443726.1"/>
</dbReference>
<keyword evidence="3" id="KW-0879">Wnt signaling pathway</keyword>
<evidence type="ECO:0000313" key="13">
    <source>
        <dbReference type="RefSeq" id="XP_029299586.1"/>
    </source>
</evidence>
<evidence type="ECO:0000313" key="12">
    <source>
        <dbReference type="Proteomes" id="UP000504630"/>
    </source>
</evidence>
<dbReference type="GO" id="GO:0000981">
    <property type="term" value="F:DNA-binding transcription factor activity, RNA polymerase II-specific"/>
    <property type="evidence" value="ECO:0007669"/>
    <property type="project" value="TreeGrafter"/>
</dbReference>
<dbReference type="Gene3D" id="1.10.30.10">
    <property type="entry name" value="High mobility group box domain"/>
    <property type="match status" value="1"/>
</dbReference>
<dbReference type="OrthoDB" id="8858797at2759"/>
<evidence type="ECO:0000256" key="10">
    <source>
        <dbReference type="SAM" id="MobiDB-lite"/>
    </source>
</evidence>
<dbReference type="GO" id="GO:0000978">
    <property type="term" value="F:RNA polymerase II cis-regulatory region sequence-specific DNA binding"/>
    <property type="evidence" value="ECO:0007669"/>
    <property type="project" value="TreeGrafter"/>
</dbReference>
<dbReference type="Proteomes" id="UP000504630">
    <property type="component" value="Chromosome 11"/>
</dbReference>